<organism evidence="1 2">
    <name type="scientific">Arthrobotrys musiformis</name>
    <dbReference type="NCBI Taxonomy" id="47236"/>
    <lineage>
        <taxon>Eukaryota</taxon>
        <taxon>Fungi</taxon>
        <taxon>Dikarya</taxon>
        <taxon>Ascomycota</taxon>
        <taxon>Pezizomycotina</taxon>
        <taxon>Orbiliomycetes</taxon>
        <taxon>Orbiliales</taxon>
        <taxon>Orbiliaceae</taxon>
        <taxon>Arthrobotrys</taxon>
    </lineage>
</organism>
<reference evidence="1 2" key="1">
    <citation type="submission" date="2023-08" db="EMBL/GenBank/DDBJ databases">
        <authorList>
            <person name="Palmer J.M."/>
        </authorList>
    </citation>
    <scope>NUCLEOTIDE SEQUENCE [LARGE SCALE GENOMIC DNA]</scope>
    <source>
        <strain evidence="1 2">TWF481</strain>
    </source>
</reference>
<accession>A0AAV9WM57</accession>
<dbReference type="CDD" id="cd09917">
    <property type="entry name" value="F-box_SF"/>
    <property type="match status" value="1"/>
</dbReference>
<dbReference type="InterPro" id="IPR036047">
    <property type="entry name" value="F-box-like_dom_sf"/>
</dbReference>
<proteinExistence type="predicted"/>
<sequence>MAPLTSIPDELLTEIALNLPKPQDVKHFSSACRTLRRCLGKSNQYLWWSVWRKMYWMPNSRPLHEFSKSIDYWQRVTDILVPQNKDEPAACFNCFVQLQSSGSPVYSVYHGPKDEFYRALCQPCLDTDFWIVDSLPMVYLDVSPPPSMFFTTNSPIYAILQYKGIITESNHPEKWVRRKDLKAFAESILPPDETSEKGVFMNRWAYNWHKSCRTSHIQIRSQNAQGTDKEHLYTQEFNMGVAEAAYTMIDRMVEMYSKEYVLLHVLKSPETFGSMLRQDVLWEVLDGGAYEDKLDPNLLTRLIDPGFSMPGLNAFGVEITHFATREYNARTTDSKYLSDFSDISRDVLTKYMGPPCGPKDRFNIKLVSGFYDVLLRAWLHYTFVDRYRHKINRYELNLVIHRCFFKCPFCGQFLRFELGEEEQSSIQYLNKQEEMFAVHILEEHNEKFGGTWGEGGVDGAPPDIYEEVEGGKMVKVDYNISTWSEKSRL</sequence>
<evidence type="ECO:0000313" key="2">
    <source>
        <dbReference type="Proteomes" id="UP001370758"/>
    </source>
</evidence>
<protein>
    <recommendedName>
        <fullName evidence="3">F-box domain-containing protein</fullName>
    </recommendedName>
</protein>
<evidence type="ECO:0008006" key="3">
    <source>
        <dbReference type="Google" id="ProtNLM"/>
    </source>
</evidence>
<dbReference type="AlphaFoldDB" id="A0AAV9WM57"/>
<gene>
    <name evidence="1" type="ORF">TWF481_000273</name>
</gene>
<dbReference type="Proteomes" id="UP001370758">
    <property type="component" value="Unassembled WGS sequence"/>
</dbReference>
<comment type="caution">
    <text evidence="1">The sequence shown here is derived from an EMBL/GenBank/DDBJ whole genome shotgun (WGS) entry which is preliminary data.</text>
</comment>
<evidence type="ECO:0000313" key="1">
    <source>
        <dbReference type="EMBL" id="KAK6511353.1"/>
    </source>
</evidence>
<name>A0AAV9WM57_9PEZI</name>
<dbReference type="SUPFAM" id="SSF81383">
    <property type="entry name" value="F-box domain"/>
    <property type="match status" value="1"/>
</dbReference>
<dbReference type="EMBL" id="JAVHJL010000001">
    <property type="protein sequence ID" value="KAK6511353.1"/>
    <property type="molecule type" value="Genomic_DNA"/>
</dbReference>
<keyword evidence="2" id="KW-1185">Reference proteome</keyword>